<protein>
    <recommendedName>
        <fullName evidence="3">non-specific serine/threonine protein kinase</fullName>
        <ecNumber evidence="3">2.7.11.1</ecNumber>
    </recommendedName>
</protein>
<dbReference type="PROSITE" id="PS50011">
    <property type="entry name" value="PROTEIN_KINASE_DOM"/>
    <property type="match status" value="1"/>
</dbReference>
<keyword evidence="5" id="KW-0808">Transferase</keyword>
<evidence type="ECO:0000259" key="21">
    <source>
        <dbReference type="PROSITE" id="PS50011"/>
    </source>
</evidence>
<keyword evidence="9" id="KW-0547">Nucleotide-binding</keyword>
<evidence type="ECO:0000256" key="15">
    <source>
        <dbReference type="ARBA" id="ARBA00023136"/>
    </source>
</evidence>
<reference evidence="23" key="1">
    <citation type="submission" date="2020-05" db="EMBL/GenBank/DDBJ databases">
        <title>Phylogenomic resolution of chytrid fungi.</title>
        <authorList>
            <person name="Stajich J.E."/>
            <person name="Amses K."/>
            <person name="Simmons R."/>
            <person name="Seto K."/>
            <person name="Myers J."/>
            <person name="Bonds A."/>
            <person name="Quandt C.A."/>
            <person name="Barry K."/>
            <person name="Liu P."/>
            <person name="Grigoriev I."/>
            <person name="Longcore J.E."/>
            <person name="James T.Y."/>
        </authorList>
    </citation>
    <scope>NUCLEOTIDE SEQUENCE</scope>
    <source>
        <strain evidence="23">JEL0476</strain>
    </source>
</reference>
<dbReference type="PANTHER" id="PTHR13954:SF6">
    <property type="entry name" value="NON-SPECIFIC SERINE_THREONINE PROTEIN KINASE"/>
    <property type="match status" value="1"/>
</dbReference>
<feature type="transmembrane region" description="Helical" evidence="20">
    <location>
        <begin position="157"/>
        <end position="183"/>
    </location>
</feature>
<gene>
    <name evidence="23" type="primary">IRE1</name>
    <name evidence="23" type="ORF">HK099_003218</name>
</gene>
<sequence length="713" mass="82027">MAVGNKWVRNFNSPVVSVFKVGKTRDIENRYTLYKSFPLPAEEQINKKITNDAKAFVGRLSDGSFYLLPADYFNAVPATSTLIGQYAEPEHTSVPNFWDFDSDFCLENPENINCQQLVQIGYRVNEIEDTLIDDTSNENKKKDQKKKKEKKIKKEPGFFSTFFNNFSFLTNLSAVFIILAFFWKQKKVDATSNFPDSQTSDLNITNISNADESVENNNSTMLTSDVALLDLNLSSEKPLPSPPVEETEEVSIKSNTIYSAEAEEKLNSLEVTDKVLGYGSHGTIVYQGNFEGRKVAIKRLLLDFYDIAHNEVKLLQDSDHHPNVIRYFYKEKTERFMYIALELSPASLYDVIEKQNSLEMSKIRLRLKPSIVLNQIMKGVNFLHSLKIVHRDIKPQNILFSELNEKNLNSHPRLLISDFGLCKKLAEDQSSFHNTNTGGTLGWRASECIQAHQFLTKLNNSNNNNEENNATSDESSSLVTDPTLSNLGIKVSKKIDIFSSGLVFFYVLSLGQHPFGDKFVREINILKGNYKLSSLDIIGEEGVEAKDLIKRMIEKDPKKRPDAESVLMHPYFWTKQQRLSFLQDVSDRFEVEERDPPSANLKILERGSNKVLGSDWYRRIDRILLDDLQKRRSYDGNSLRDLLRALRNKKHHYQDLPEKVRLALGDLPEGFLKYFTSRFPLLFLHVYYVIHNTKKLKEEGIFQPYFKPPENYF</sequence>
<dbReference type="GO" id="GO:0036498">
    <property type="term" value="P:IRE1-mediated unfolded protein response"/>
    <property type="evidence" value="ECO:0007669"/>
    <property type="project" value="TreeGrafter"/>
</dbReference>
<comment type="catalytic activity">
    <reaction evidence="18">
        <text>L-seryl-[protein] + ATP = O-phospho-L-seryl-[protein] + ADP + H(+)</text>
        <dbReference type="Rhea" id="RHEA:17989"/>
        <dbReference type="Rhea" id="RHEA-COMP:9863"/>
        <dbReference type="Rhea" id="RHEA-COMP:11604"/>
        <dbReference type="ChEBI" id="CHEBI:15378"/>
        <dbReference type="ChEBI" id="CHEBI:29999"/>
        <dbReference type="ChEBI" id="CHEBI:30616"/>
        <dbReference type="ChEBI" id="CHEBI:83421"/>
        <dbReference type="ChEBI" id="CHEBI:456216"/>
        <dbReference type="EC" id="2.7.11.1"/>
    </reaction>
    <physiologicalReaction direction="left-to-right" evidence="18">
        <dbReference type="Rhea" id="RHEA:17990"/>
    </physiologicalReaction>
</comment>
<evidence type="ECO:0000256" key="20">
    <source>
        <dbReference type="SAM" id="Phobius"/>
    </source>
</evidence>
<dbReference type="SMART" id="SM00580">
    <property type="entry name" value="PUG"/>
    <property type="match status" value="1"/>
</dbReference>
<dbReference type="CDD" id="cd10422">
    <property type="entry name" value="RNase_Ire1"/>
    <property type="match status" value="1"/>
</dbReference>
<dbReference type="GO" id="GO:0051082">
    <property type="term" value="F:unfolded protein binding"/>
    <property type="evidence" value="ECO:0007669"/>
    <property type="project" value="TreeGrafter"/>
</dbReference>
<dbReference type="GO" id="GO:0004521">
    <property type="term" value="F:RNA endonuclease activity"/>
    <property type="evidence" value="ECO:0007669"/>
    <property type="project" value="InterPro"/>
</dbReference>
<dbReference type="GO" id="GO:0006397">
    <property type="term" value="P:mRNA processing"/>
    <property type="evidence" value="ECO:0007669"/>
    <property type="project" value="InterPro"/>
</dbReference>
<comment type="subcellular location">
    <subcellularLocation>
        <location evidence="2">Membrane</location>
        <topology evidence="2">Single-pass membrane protein</topology>
    </subcellularLocation>
</comment>
<evidence type="ECO:0000256" key="4">
    <source>
        <dbReference type="ARBA" id="ARBA00022527"/>
    </source>
</evidence>
<dbReference type="InterPro" id="IPR010513">
    <property type="entry name" value="KEN_dom"/>
</dbReference>
<dbReference type="InterPro" id="IPR045133">
    <property type="entry name" value="IRE1/2-like"/>
</dbReference>
<feature type="domain" description="KEN" evidence="22">
    <location>
        <begin position="575"/>
        <end position="708"/>
    </location>
</feature>
<keyword evidence="14 20" id="KW-1133">Transmembrane helix</keyword>
<keyword evidence="6 20" id="KW-0812">Transmembrane</keyword>
<evidence type="ECO:0000256" key="10">
    <source>
        <dbReference type="ARBA" id="ARBA00022777"/>
    </source>
</evidence>
<dbReference type="SUPFAM" id="SSF56112">
    <property type="entry name" value="Protein kinase-like (PK-like)"/>
    <property type="match status" value="1"/>
</dbReference>
<dbReference type="Proteomes" id="UP001211065">
    <property type="component" value="Unassembled WGS sequence"/>
</dbReference>
<accession>A0AAD5U286</accession>
<dbReference type="GO" id="GO:1990604">
    <property type="term" value="C:IRE1-TRAF2-ASK1 complex"/>
    <property type="evidence" value="ECO:0007669"/>
    <property type="project" value="TreeGrafter"/>
</dbReference>
<comment type="catalytic activity">
    <reaction evidence="17">
        <text>L-threonyl-[protein] + ATP = O-phospho-L-threonyl-[protein] + ADP + H(+)</text>
        <dbReference type="Rhea" id="RHEA:46608"/>
        <dbReference type="Rhea" id="RHEA-COMP:11060"/>
        <dbReference type="Rhea" id="RHEA-COMP:11605"/>
        <dbReference type="ChEBI" id="CHEBI:15378"/>
        <dbReference type="ChEBI" id="CHEBI:30013"/>
        <dbReference type="ChEBI" id="CHEBI:30616"/>
        <dbReference type="ChEBI" id="CHEBI:61977"/>
        <dbReference type="ChEBI" id="CHEBI:456216"/>
        <dbReference type="EC" id="2.7.11.1"/>
    </reaction>
    <physiologicalReaction direction="left-to-right" evidence="17">
        <dbReference type="Rhea" id="RHEA:46609"/>
    </physiologicalReaction>
</comment>
<evidence type="ECO:0000256" key="1">
    <source>
        <dbReference type="ARBA" id="ARBA00001946"/>
    </source>
</evidence>
<dbReference type="Pfam" id="PF06479">
    <property type="entry name" value="Ribonuc_2-5A"/>
    <property type="match status" value="1"/>
</dbReference>
<dbReference type="InterPro" id="IPR011009">
    <property type="entry name" value="Kinase-like_dom_sf"/>
</dbReference>
<comment type="caution">
    <text evidence="23">The sequence shown here is derived from an EMBL/GenBank/DDBJ whole genome shotgun (WGS) entry which is preliminary data.</text>
</comment>
<dbReference type="FunFam" id="1.10.510.10:FF:000572">
    <property type="entry name" value="Serine/threonine-protein kinase/endoribonuclease IRE1"/>
    <property type="match status" value="1"/>
</dbReference>
<dbReference type="FunFam" id="3.30.200.20:FF:000077">
    <property type="entry name" value="Putative Serine/threonine-protein kinase/endoribonuclease IRE1"/>
    <property type="match status" value="1"/>
</dbReference>
<evidence type="ECO:0000259" key="22">
    <source>
        <dbReference type="PROSITE" id="PS51392"/>
    </source>
</evidence>
<evidence type="ECO:0000256" key="9">
    <source>
        <dbReference type="ARBA" id="ARBA00022741"/>
    </source>
</evidence>
<keyword evidence="11" id="KW-0378">Hydrolase</keyword>
<feature type="domain" description="Protein kinase" evidence="21">
    <location>
        <begin position="270"/>
        <end position="572"/>
    </location>
</feature>
<keyword evidence="16" id="KW-0325">Glycoprotein</keyword>
<feature type="region of interest" description="Disordered" evidence="19">
    <location>
        <begin position="459"/>
        <end position="480"/>
    </location>
</feature>
<evidence type="ECO:0000313" key="24">
    <source>
        <dbReference type="Proteomes" id="UP001211065"/>
    </source>
</evidence>
<keyword evidence="4" id="KW-0723">Serine/threonine-protein kinase</keyword>
<evidence type="ECO:0000256" key="18">
    <source>
        <dbReference type="ARBA" id="ARBA00048977"/>
    </source>
</evidence>
<dbReference type="InterPro" id="IPR038357">
    <property type="entry name" value="KEN_sf"/>
</dbReference>
<keyword evidence="8" id="KW-0732">Signal</keyword>
<evidence type="ECO:0000256" key="12">
    <source>
        <dbReference type="ARBA" id="ARBA00022840"/>
    </source>
</evidence>
<dbReference type="EC" id="2.7.11.1" evidence="3"/>
<evidence type="ECO:0000313" key="23">
    <source>
        <dbReference type="EMBL" id="KAJ3221695.1"/>
    </source>
</evidence>
<dbReference type="GO" id="GO:0046872">
    <property type="term" value="F:metal ion binding"/>
    <property type="evidence" value="ECO:0007669"/>
    <property type="project" value="UniProtKB-KW"/>
</dbReference>
<dbReference type="GO" id="GO:0016787">
    <property type="term" value="F:hydrolase activity"/>
    <property type="evidence" value="ECO:0007669"/>
    <property type="project" value="UniProtKB-KW"/>
</dbReference>
<dbReference type="InterPro" id="IPR000719">
    <property type="entry name" value="Prot_kinase_dom"/>
</dbReference>
<dbReference type="EMBL" id="JADGJW010000214">
    <property type="protein sequence ID" value="KAJ3221695.1"/>
    <property type="molecule type" value="Genomic_DNA"/>
</dbReference>
<evidence type="ECO:0000256" key="13">
    <source>
        <dbReference type="ARBA" id="ARBA00022842"/>
    </source>
</evidence>
<keyword evidence="10 23" id="KW-0418">Kinase</keyword>
<dbReference type="InterPro" id="IPR008271">
    <property type="entry name" value="Ser/Thr_kinase_AS"/>
</dbReference>
<evidence type="ECO:0000256" key="2">
    <source>
        <dbReference type="ARBA" id="ARBA00004167"/>
    </source>
</evidence>
<evidence type="ECO:0000256" key="19">
    <source>
        <dbReference type="SAM" id="MobiDB-lite"/>
    </source>
</evidence>
<evidence type="ECO:0000256" key="14">
    <source>
        <dbReference type="ARBA" id="ARBA00022989"/>
    </source>
</evidence>
<evidence type="ECO:0000256" key="17">
    <source>
        <dbReference type="ARBA" id="ARBA00048659"/>
    </source>
</evidence>
<keyword evidence="12" id="KW-0067">ATP-binding</keyword>
<dbReference type="Gene3D" id="3.30.200.20">
    <property type="entry name" value="Phosphorylase Kinase, domain 1"/>
    <property type="match status" value="1"/>
</dbReference>
<name>A0AAD5U286_9FUNG</name>
<dbReference type="PROSITE" id="PS00108">
    <property type="entry name" value="PROTEIN_KINASE_ST"/>
    <property type="match status" value="1"/>
</dbReference>
<dbReference type="PANTHER" id="PTHR13954">
    <property type="entry name" value="IRE1-RELATED"/>
    <property type="match status" value="1"/>
</dbReference>
<evidence type="ECO:0000256" key="5">
    <source>
        <dbReference type="ARBA" id="ARBA00022679"/>
    </source>
</evidence>
<dbReference type="GO" id="GO:0005524">
    <property type="term" value="F:ATP binding"/>
    <property type="evidence" value="ECO:0007669"/>
    <property type="project" value="UniProtKB-KW"/>
</dbReference>
<keyword evidence="13" id="KW-0460">Magnesium</keyword>
<dbReference type="SMART" id="SM00220">
    <property type="entry name" value="S_TKc"/>
    <property type="match status" value="1"/>
</dbReference>
<dbReference type="AlphaFoldDB" id="A0AAD5U286"/>
<evidence type="ECO:0000256" key="11">
    <source>
        <dbReference type="ARBA" id="ARBA00022801"/>
    </source>
</evidence>
<proteinExistence type="predicted"/>
<dbReference type="Gene3D" id="1.20.1440.180">
    <property type="entry name" value="KEN domain"/>
    <property type="match status" value="1"/>
</dbReference>
<evidence type="ECO:0000256" key="3">
    <source>
        <dbReference type="ARBA" id="ARBA00012513"/>
    </source>
</evidence>
<dbReference type="Gene3D" id="1.10.510.10">
    <property type="entry name" value="Transferase(Phosphotransferase) domain 1"/>
    <property type="match status" value="1"/>
</dbReference>
<evidence type="ECO:0000256" key="6">
    <source>
        <dbReference type="ARBA" id="ARBA00022692"/>
    </source>
</evidence>
<keyword evidence="7" id="KW-0479">Metal-binding</keyword>
<evidence type="ECO:0000256" key="7">
    <source>
        <dbReference type="ARBA" id="ARBA00022723"/>
    </source>
</evidence>
<evidence type="ECO:0000256" key="8">
    <source>
        <dbReference type="ARBA" id="ARBA00022729"/>
    </source>
</evidence>
<feature type="compositionally biased region" description="Low complexity" evidence="19">
    <location>
        <begin position="459"/>
        <end position="477"/>
    </location>
</feature>
<evidence type="ECO:0000256" key="16">
    <source>
        <dbReference type="ARBA" id="ARBA00023180"/>
    </source>
</evidence>
<dbReference type="PROSITE" id="PS51392">
    <property type="entry name" value="KEN"/>
    <property type="match status" value="1"/>
</dbReference>
<dbReference type="GO" id="GO:0004674">
    <property type="term" value="F:protein serine/threonine kinase activity"/>
    <property type="evidence" value="ECO:0007669"/>
    <property type="project" value="UniProtKB-KW"/>
</dbReference>
<keyword evidence="24" id="KW-1185">Reference proteome</keyword>
<dbReference type="GO" id="GO:0070059">
    <property type="term" value="P:intrinsic apoptotic signaling pathway in response to endoplasmic reticulum stress"/>
    <property type="evidence" value="ECO:0007669"/>
    <property type="project" value="TreeGrafter"/>
</dbReference>
<dbReference type="Pfam" id="PF00069">
    <property type="entry name" value="Pkinase"/>
    <property type="match status" value="2"/>
</dbReference>
<comment type="cofactor">
    <cofactor evidence="1">
        <name>Mg(2+)</name>
        <dbReference type="ChEBI" id="CHEBI:18420"/>
    </cofactor>
</comment>
<keyword evidence="15 20" id="KW-0472">Membrane</keyword>
<organism evidence="23 24">
    <name type="scientific">Clydaea vesicula</name>
    <dbReference type="NCBI Taxonomy" id="447962"/>
    <lineage>
        <taxon>Eukaryota</taxon>
        <taxon>Fungi</taxon>
        <taxon>Fungi incertae sedis</taxon>
        <taxon>Chytridiomycota</taxon>
        <taxon>Chytridiomycota incertae sedis</taxon>
        <taxon>Chytridiomycetes</taxon>
        <taxon>Lobulomycetales</taxon>
        <taxon>Lobulomycetaceae</taxon>
        <taxon>Clydaea</taxon>
    </lineage>
</organism>